<comment type="caution">
    <text evidence="7">The sequence shown here is derived from an EMBL/GenBank/DDBJ whole genome shotgun (WGS) entry which is preliminary data.</text>
</comment>
<organism evidence="7 8">
    <name type="scientific">Catenibacillus scindens</name>
    <dbReference type="NCBI Taxonomy" id="673271"/>
    <lineage>
        <taxon>Bacteria</taxon>
        <taxon>Bacillati</taxon>
        <taxon>Bacillota</taxon>
        <taxon>Clostridia</taxon>
        <taxon>Lachnospirales</taxon>
        <taxon>Lachnospiraceae</taxon>
        <taxon>Catenibacillus</taxon>
    </lineage>
</organism>
<dbReference type="GO" id="GO:0008233">
    <property type="term" value="F:peptidase activity"/>
    <property type="evidence" value="ECO:0007669"/>
    <property type="project" value="UniProtKB-KW"/>
</dbReference>
<feature type="domain" description="NfeD-like C-terminal" evidence="6">
    <location>
        <begin position="80"/>
        <end position="141"/>
    </location>
</feature>
<evidence type="ECO:0000256" key="2">
    <source>
        <dbReference type="ARBA" id="ARBA00022692"/>
    </source>
</evidence>
<comment type="subcellular location">
    <subcellularLocation>
        <location evidence="1">Membrane</location>
        <topology evidence="1">Multi-pass membrane protein</topology>
    </subcellularLocation>
</comment>
<dbReference type="AlphaFoldDB" id="A0A7W8M3X9"/>
<evidence type="ECO:0000313" key="7">
    <source>
        <dbReference type="EMBL" id="MBB5262987.1"/>
    </source>
</evidence>
<feature type="transmembrane region" description="Helical" evidence="5">
    <location>
        <begin position="7"/>
        <end position="39"/>
    </location>
</feature>
<dbReference type="Gene3D" id="2.40.50.140">
    <property type="entry name" value="Nucleic acid-binding proteins"/>
    <property type="match status" value="1"/>
</dbReference>
<proteinExistence type="predicted"/>
<dbReference type="Pfam" id="PF01957">
    <property type="entry name" value="NfeD"/>
    <property type="match status" value="1"/>
</dbReference>
<evidence type="ECO:0000256" key="4">
    <source>
        <dbReference type="ARBA" id="ARBA00023136"/>
    </source>
</evidence>
<dbReference type="PANTHER" id="PTHR33507">
    <property type="entry name" value="INNER MEMBRANE PROTEIN YBBJ"/>
    <property type="match status" value="1"/>
</dbReference>
<dbReference type="EMBL" id="JACHFW010000001">
    <property type="protein sequence ID" value="MBB5262987.1"/>
    <property type="molecule type" value="Genomic_DNA"/>
</dbReference>
<dbReference type="InterPro" id="IPR002810">
    <property type="entry name" value="NfeD-like_C"/>
</dbReference>
<keyword evidence="4 5" id="KW-0472">Membrane</keyword>
<name>A0A7W8M3X9_9FIRM</name>
<feature type="transmembrane region" description="Helical" evidence="5">
    <location>
        <begin position="45"/>
        <end position="67"/>
    </location>
</feature>
<keyword evidence="8" id="KW-1185">Reference proteome</keyword>
<accession>A0A7W8M3X9</accession>
<evidence type="ECO:0000256" key="1">
    <source>
        <dbReference type="ARBA" id="ARBA00004141"/>
    </source>
</evidence>
<evidence type="ECO:0000256" key="5">
    <source>
        <dbReference type="SAM" id="Phobius"/>
    </source>
</evidence>
<reference evidence="7 8" key="1">
    <citation type="submission" date="2020-08" db="EMBL/GenBank/DDBJ databases">
        <title>Genomic Encyclopedia of Type Strains, Phase IV (KMG-IV): sequencing the most valuable type-strain genomes for metagenomic binning, comparative biology and taxonomic classification.</title>
        <authorList>
            <person name="Goeker M."/>
        </authorList>
    </citation>
    <scope>NUCLEOTIDE SEQUENCE [LARGE SCALE GENOMIC DNA]</scope>
    <source>
        <strain evidence="7 8">DSM 106146</strain>
    </source>
</reference>
<dbReference type="RefSeq" id="WP_183770218.1">
    <property type="nucleotide sequence ID" value="NZ_CAWVEG010000205.1"/>
</dbReference>
<dbReference type="PANTHER" id="PTHR33507:SF3">
    <property type="entry name" value="INNER MEMBRANE PROTEIN YBBJ"/>
    <property type="match status" value="1"/>
</dbReference>
<gene>
    <name evidence="7" type="ORF">HNP82_000081</name>
</gene>
<evidence type="ECO:0000259" key="6">
    <source>
        <dbReference type="Pfam" id="PF01957"/>
    </source>
</evidence>
<protein>
    <submittedName>
        <fullName evidence="7">Membrane protein implicated in regulation of membrane protease activity</fullName>
    </submittedName>
</protein>
<evidence type="ECO:0000313" key="8">
    <source>
        <dbReference type="Proteomes" id="UP000543642"/>
    </source>
</evidence>
<dbReference type="InterPro" id="IPR012340">
    <property type="entry name" value="NA-bd_OB-fold"/>
</dbReference>
<keyword evidence="3 5" id="KW-1133">Transmembrane helix</keyword>
<keyword evidence="7" id="KW-0378">Hydrolase</keyword>
<sequence length="145" mass="15648">MIVFGWLIAMAVLLVIEIATLGLTTLWFAIGALAAFIAAVLNLHIGVQTAIFIVVSLVLLIFTRPWALKYLNSRTSRTNADSLVGKKARVTKTIDNIAGEGQVVINGMEWTARSLEDEVKIAEGAVVIINKISGVKLIVSKMKEG</sequence>
<dbReference type="SUPFAM" id="SSF141322">
    <property type="entry name" value="NfeD domain-like"/>
    <property type="match status" value="1"/>
</dbReference>
<dbReference type="Proteomes" id="UP000543642">
    <property type="component" value="Unassembled WGS sequence"/>
</dbReference>
<dbReference type="InterPro" id="IPR052165">
    <property type="entry name" value="Membrane_assoc_protease"/>
</dbReference>
<keyword evidence="2 5" id="KW-0812">Transmembrane</keyword>
<dbReference type="GO" id="GO:0005886">
    <property type="term" value="C:plasma membrane"/>
    <property type="evidence" value="ECO:0007669"/>
    <property type="project" value="TreeGrafter"/>
</dbReference>
<keyword evidence="7" id="KW-0645">Protease</keyword>
<dbReference type="GO" id="GO:0006508">
    <property type="term" value="P:proteolysis"/>
    <property type="evidence" value="ECO:0007669"/>
    <property type="project" value="UniProtKB-KW"/>
</dbReference>
<evidence type="ECO:0000256" key="3">
    <source>
        <dbReference type="ARBA" id="ARBA00022989"/>
    </source>
</evidence>